<comment type="similarity">
    <text evidence="2">Belongs to the rad21 family.</text>
</comment>
<gene>
    <name evidence="7" type="ORF">H072_11000</name>
</gene>
<sequence length="645" mass="70518">MFFSETLLSKTGPLARVWLSANLERKLTKNNILTSNIQTSVTAIVGEDQAPMALRLSGQLLLGVVRIYSRKARYLLDDCTEALMKIKMAFRPGNVDLPVNAITAKDSLILKDQVVSAQDLLLPEPLDFDRTMTSTTRAGVSRPADITLDDADDFLISDSQLEIGRGGTQVANHNALNLEDNFELEEDLGIEFGDDLGINEDLFADPSMSIEIGRDAPMPRDLADDVISRDGDGDYDMMKTLGINDTADISRGDLGPGLGGDTFDMEDDLNLEIGDDTILPPAPEDETAVDAAPTPRGAREDSPLTELGSEGELVGAARNLDISDFDPLRLESEMDADVPPPTKSRSAARKKKVPFDATTEMKTKQIKAQQEDRTRILKDPLFLHRDPAMLTLMSLQMNNGLANSIFYPKNVHPNVAKLLSPEFVKEMTDRKRKRALEAEAPDTEAAGSPSRKSPRLEVPEDDDEQADISARPADITADGEEIQIGGADEFDYNPVGMDDSFDTVGGVGFEPRHEQTLDDLPEEPQANIVSQATTHAVHLLREKFTEPVGRTGRSNQSQSQTKEEVVFSEMFPKSQTTRIDATKMFFEVLVLATKDAIAVKQGEDAEIRVRGKKALWGEWAEHGADEKEGEMGGVAIGPAPTQIAA</sequence>
<keyword evidence="8" id="KW-1185">Reference proteome</keyword>
<dbReference type="InterPro" id="IPR006909">
    <property type="entry name" value="Rad21/Rec8_C_eu"/>
</dbReference>
<dbReference type="PANTHER" id="PTHR12585">
    <property type="entry name" value="SCC1 / RAD21 FAMILY MEMBER"/>
    <property type="match status" value="1"/>
</dbReference>
<dbReference type="GO" id="GO:0003682">
    <property type="term" value="F:chromatin binding"/>
    <property type="evidence" value="ECO:0007669"/>
    <property type="project" value="TreeGrafter"/>
</dbReference>
<feature type="compositionally biased region" description="Basic and acidic residues" evidence="4">
    <location>
        <begin position="359"/>
        <end position="371"/>
    </location>
</feature>
<keyword evidence="3" id="KW-0539">Nucleus</keyword>
<dbReference type="HOGENOM" id="CLU_015775_0_1_1"/>
<dbReference type="GO" id="GO:0005634">
    <property type="term" value="C:nucleus"/>
    <property type="evidence" value="ECO:0007669"/>
    <property type="project" value="UniProtKB-SubCell"/>
</dbReference>
<feature type="region of interest" description="Disordered" evidence="4">
    <location>
        <begin position="279"/>
        <end position="305"/>
    </location>
</feature>
<organism evidence="7 8">
    <name type="scientific">Dactylellina haptotyla (strain CBS 200.50)</name>
    <name type="common">Nematode-trapping fungus</name>
    <name type="synonym">Monacrosporium haptotylum</name>
    <dbReference type="NCBI Taxonomy" id="1284197"/>
    <lineage>
        <taxon>Eukaryota</taxon>
        <taxon>Fungi</taxon>
        <taxon>Dikarya</taxon>
        <taxon>Ascomycota</taxon>
        <taxon>Pezizomycotina</taxon>
        <taxon>Orbiliomycetes</taxon>
        <taxon>Orbiliales</taxon>
        <taxon>Orbiliaceae</taxon>
        <taxon>Dactylellina</taxon>
    </lineage>
</organism>
<reference evidence="8" key="2">
    <citation type="submission" date="2013-04" db="EMBL/GenBank/DDBJ databases">
        <title>Genomic mechanisms accounting for the adaptation to parasitism in nematode-trapping fungi.</title>
        <authorList>
            <person name="Ahren D.G."/>
        </authorList>
    </citation>
    <scope>NUCLEOTIDE SEQUENCE [LARGE SCALE GENOMIC DNA]</scope>
    <source>
        <strain evidence="8">CBS 200.50</strain>
    </source>
</reference>
<dbReference type="EMBL" id="AQGS01001094">
    <property type="protein sequence ID" value="EPS35586.1"/>
    <property type="molecule type" value="Genomic_DNA"/>
</dbReference>
<dbReference type="PANTHER" id="PTHR12585:SF69">
    <property type="entry name" value="FI11703P"/>
    <property type="match status" value="1"/>
</dbReference>
<name>S8A357_DACHA</name>
<feature type="region of interest" description="Disordered" evidence="4">
    <location>
        <begin position="333"/>
        <end position="371"/>
    </location>
</feature>
<dbReference type="GO" id="GO:1990414">
    <property type="term" value="P:replication-born double-strand break repair via sister chromatid exchange"/>
    <property type="evidence" value="ECO:0007669"/>
    <property type="project" value="TreeGrafter"/>
</dbReference>
<evidence type="ECO:0000259" key="5">
    <source>
        <dbReference type="Pfam" id="PF04824"/>
    </source>
</evidence>
<dbReference type="InterPro" id="IPR006910">
    <property type="entry name" value="Rad21_Rec8_N"/>
</dbReference>
<protein>
    <recommendedName>
        <fullName evidence="9">Rad21/Rec8-like protein N-terminal domain-containing protein</fullName>
    </recommendedName>
</protein>
<feature type="domain" description="Rad21/Rec8-like protein C-terminal eukaryotic" evidence="5">
    <location>
        <begin position="562"/>
        <end position="603"/>
    </location>
</feature>
<evidence type="ECO:0000256" key="1">
    <source>
        <dbReference type="ARBA" id="ARBA00004123"/>
    </source>
</evidence>
<evidence type="ECO:0000313" key="8">
    <source>
        <dbReference type="Proteomes" id="UP000015100"/>
    </source>
</evidence>
<comment type="caution">
    <text evidence="7">The sequence shown here is derived from an EMBL/GenBank/DDBJ whole genome shotgun (WGS) entry which is preliminary data.</text>
</comment>
<dbReference type="AlphaFoldDB" id="S8A357"/>
<dbReference type="GO" id="GO:0030892">
    <property type="term" value="C:mitotic cohesin complex"/>
    <property type="evidence" value="ECO:0007669"/>
    <property type="project" value="TreeGrafter"/>
</dbReference>
<proteinExistence type="inferred from homology"/>
<dbReference type="FunFam" id="1.10.10.580:FF:000004">
    <property type="entry name" value="Double-strand-break repair protein rad21"/>
    <property type="match status" value="1"/>
</dbReference>
<dbReference type="Pfam" id="PF04824">
    <property type="entry name" value="Rad21_Rec8"/>
    <property type="match status" value="1"/>
</dbReference>
<dbReference type="SUPFAM" id="SSF46785">
    <property type="entry name" value="Winged helix' DNA-binding domain"/>
    <property type="match status" value="1"/>
</dbReference>
<accession>S8A357</accession>
<dbReference type="OrthoDB" id="10071381at2759"/>
<evidence type="ECO:0000256" key="4">
    <source>
        <dbReference type="SAM" id="MobiDB-lite"/>
    </source>
</evidence>
<dbReference type="Proteomes" id="UP000015100">
    <property type="component" value="Unassembled WGS sequence"/>
</dbReference>
<evidence type="ECO:0000256" key="2">
    <source>
        <dbReference type="ARBA" id="ARBA00009870"/>
    </source>
</evidence>
<evidence type="ECO:0000313" key="7">
    <source>
        <dbReference type="EMBL" id="EPS35586.1"/>
    </source>
</evidence>
<evidence type="ECO:0000259" key="6">
    <source>
        <dbReference type="Pfam" id="PF04825"/>
    </source>
</evidence>
<dbReference type="OMA" id="HTDLYEP"/>
<evidence type="ECO:0000256" key="3">
    <source>
        <dbReference type="ARBA" id="ARBA00023242"/>
    </source>
</evidence>
<feature type="region of interest" description="Disordered" evidence="4">
    <location>
        <begin position="430"/>
        <end position="479"/>
    </location>
</feature>
<feature type="domain" description="Rad21/Rec8-like protein N-terminal" evidence="6">
    <location>
        <begin position="1"/>
        <end position="101"/>
    </location>
</feature>
<dbReference type="eggNOG" id="KOG1213">
    <property type="taxonomic scope" value="Eukaryota"/>
</dbReference>
<reference evidence="7 8" key="1">
    <citation type="journal article" date="2013" name="PLoS Genet.">
        <title>Genomic mechanisms accounting for the adaptation to parasitism in nematode-trapping fungi.</title>
        <authorList>
            <person name="Meerupati T."/>
            <person name="Andersson K.M."/>
            <person name="Friman E."/>
            <person name="Kumar D."/>
            <person name="Tunlid A."/>
            <person name="Ahren D."/>
        </authorList>
    </citation>
    <scope>NUCLEOTIDE SEQUENCE [LARGE SCALE GENOMIC DNA]</scope>
    <source>
        <strain evidence="7 8">CBS 200.50</strain>
    </source>
</reference>
<dbReference type="InterPro" id="IPR036390">
    <property type="entry name" value="WH_DNA-bd_sf"/>
</dbReference>
<dbReference type="InterPro" id="IPR023093">
    <property type="entry name" value="ScpA-like_C"/>
</dbReference>
<dbReference type="InterPro" id="IPR039781">
    <property type="entry name" value="Rad21/Rec8-like"/>
</dbReference>
<dbReference type="STRING" id="1284197.S8A357"/>
<comment type="subcellular location">
    <subcellularLocation>
        <location evidence="1">Nucleus</location>
    </subcellularLocation>
</comment>
<dbReference type="Pfam" id="PF04825">
    <property type="entry name" value="Rad21_Rec8_N"/>
    <property type="match status" value="1"/>
</dbReference>
<evidence type="ECO:0008006" key="9">
    <source>
        <dbReference type="Google" id="ProtNLM"/>
    </source>
</evidence>
<dbReference type="Gene3D" id="1.10.10.580">
    <property type="entry name" value="Structural maintenance of chromosome 1. Chain E"/>
    <property type="match status" value="1"/>
</dbReference>
<dbReference type="GO" id="GO:0007064">
    <property type="term" value="P:mitotic sister chromatid cohesion"/>
    <property type="evidence" value="ECO:0007669"/>
    <property type="project" value="TreeGrafter"/>
</dbReference>
<dbReference type="CDD" id="cd21788">
    <property type="entry name" value="Rad21_Rec8_M_SpRad21p-like"/>
    <property type="match status" value="1"/>
</dbReference>